<proteinExistence type="predicted"/>
<accession>A0A518KBU8</accession>
<dbReference type="KEGG" id="bmei:Spa11_34870"/>
<name>A0A518KBU8_9BACT</name>
<keyword evidence="2" id="KW-1185">Reference proteome</keyword>
<dbReference type="Proteomes" id="UP000316426">
    <property type="component" value="Chromosome"/>
</dbReference>
<dbReference type="AlphaFoldDB" id="A0A518KBU8"/>
<evidence type="ECO:0000313" key="2">
    <source>
        <dbReference type="Proteomes" id="UP000316426"/>
    </source>
</evidence>
<reference evidence="1 2" key="1">
    <citation type="submission" date="2019-02" db="EMBL/GenBank/DDBJ databases">
        <title>Deep-cultivation of Planctomycetes and their phenomic and genomic characterization uncovers novel biology.</title>
        <authorList>
            <person name="Wiegand S."/>
            <person name="Jogler M."/>
            <person name="Boedeker C."/>
            <person name="Pinto D."/>
            <person name="Vollmers J."/>
            <person name="Rivas-Marin E."/>
            <person name="Kohn T."/>
            <person name="Peeters S.H."/>
            <person name="Heuer A."/>
            <person name="Rast P."/>
            <person name="Oberbeckmann S."/>
            <person name="Bunk B."/>
            <person name="Jeske O."/>
            <person name="Meyerdierks A."/>
            <person name="Storesund J.E."/>
            <person name="Kallscheuer N."/>
            <person name="Luecker S."/>
            <person name="Lage O.M."/>
            <person name="Pohl T."/>
            <person name="Merkel B.J."/>
            <person name="Hornburger P."/>
            <person name="Mueller R.-W."/>
            <person name="Bruemmer F."/>
            <person name="Labrenz M."/>
            <person name="Spormann A.M."/>
            <person name="Op den Camp H."/>
            <person name="Overmann J."/>
            <person name="Amann R."/>
            <person name="Jetten M.S.M."/>
            <person name="Mascher T."/>
            <person name="Medema M.H."/>
            <person name="Devos D.P."/>
            <person name="Kaster A.-K."/>
            <person name="Ovreas L."/>
            <person name="Rohde M."/>
            <person name="Galperin M.Y."/>
            <person name="Jogler C."/>
        </authorList>
    </citation>
    <scope>NUCLEOTIDE SEQUENCE [LARGE SCALE GENOMIC DNA]</scope>
    <source>
        <strain evidence="1 2">Spa11</strain>
    </source>
</reference>
<evidence type="ECO:0000313" key="1">
    <source>
        <dbReference type="EMBL" id="QDV75273.1"/>
    </source>
</evidence>
<sequence length="51" mass="5891">MFIRTVGVSQWLEAMNRGKRIDDWAPWLIPVSNPISRHALASGSYTRYTIK</sequence>
<organism evidence="1 2">
    <name type="scientific">Botrimarina mediterranea</name>
    <dbReference type="NCBI Taxonomy" id="2528022"/>
    <lineage>
        <taxon>Bacteria</taxon>
        <taxon>Pseudomonadati</taxon>
        <taxon>Planctomycetota</taxon>
        <taxon>Planctomycetia</taxon>
        <taxon>Pirellulales</taxon>
        <taxon>Lacipirellulaceae</taxon>
        <taxon>Botrimarina</taxon>
    </lineage>
</organism>
<gene>
    <name evidence="1" type="ORF">Spa11_34870</name>
</gene>
<dbReference type="EMBL" id="CP036349">
    <property type="protein sequence ID" value="QDV75273.1"/>
    <property type="molecule type" value="Genomic_DNA"/>
</dbReference>
<protein>
    <submittedName>
        <fullName evidence="1">Uncharacterized protein</fullName>
    </submittedName>
</protein>